<dbReference type="AlphaFoldDB" id="A0A146K0Z7"/>
<feature type="non-terminal residue" evidence="1">
    <location>
        <position position="1"/>
    </location>
</feature>
<name>A0A146K0Z7_9EUKA</name>
<reference evidence="1" key="1">
    <citation type="submission" date="2015-07" db="EMBL/GenBank/DDBJ databases">
        <title>Adaptation to a free-living lifestyle via gene acquisitions in the diplomonad Trepomonas sp. PC1.</title>
        <authorList>
            <person name="Xu F."/>
            <person name="Jerlstrom-Hultqvist J."/>
            <person name="Kolisko M."/>
            <person name="Simpson A.G.B."/>
            <person name="Roger A.J."/>
            <person name="Svard S.G."/>
            <person name="Andersson J.O."/>
        </authorList>
    </citation>
    <scope>NUCLEOTIDE SEQUENCE</scope>
    <source>
        <strain evidence="1">PC1</strain>
    </source>
</reference>
<dbReference type="Gene3D" id="3.80.10.10">
    <property type="entry name" value="Ribonuclease Inhibitor"/>
    <property type="match status" value="1"/>
</dbReference>
<evidence type="ECO:0000313" key="1">
    <source>
        <dbReference type="EMBL" id="JAP90590.1"/>
    </source>
</evidence>
<sequence>QIQVMGLPLLKNKLSMDLPIMKVTPDSSAKAKENREISNFVQTDCSFQSYFTMQGVQNRVLYAKDLSVPTSTLQLKGIYLKTQAEIPEGVFYQHYLLNFAICPKVVKVGKDSFAECFNLVEFRSIALKEVEIEAFRCCSSLKRINLNKVEKISERSFAH</sequence>
<accession>A0A146K0Z7</accession>
<dbReference type="Pfam" id="PF13306">
    <property type="entry name" value="LRR_5"/>
    <property type="match status" value="1"/>
</dbReference>
<dbReference type="InterPro" id="IPR026906">
    <property type="entry name" value="LRR_5"/>
</dbReference>
<protein>
    <submittedName>
        <fullName evidence="1">Leucine rich repeats-containing protein</fullName>
    </submittedName>
</protein>
<dbReference type="InterPro" id="IPR032675">
    <property type="entry name" value="LRR_dom_sf"/>
</dbReference>
<gene>
    <name evidence="1" type="ORF">TPC1_20111</name>
</gene>
<feature type="non-terminal residue" evidence="1">
    <location>
        <position position="159"/>
    </location>
</feature>
<dbReference type="EMBL" id="GDID01006016">
    <property type="protein sequence ID" value="JAP90590.1"/>
    <property type="molecule type" value="Transcribed_RNA"/>
</dbReference>
<proteinExistence type="predicted"/>
<organism evidence="1">
    <name type="scientific">Trepomonas sp. PC1</name>
    <dbReference type="NCBI Taxonomy" id="1076344"/>
    <lineage>
        <taxon>Eukaryota</taxon>
        <taxon>Metamonada</taxon>
        <taxon>Diplomonadida</taxon>
        <taxon>Hexamitidae</taxon>
        <taxon>Hexamitinae</taxon>
        <taxon>Trepomonas</taxon>
    </lineage>
</organism>